<evidence type="ECO:0000313" key="2">
    <source>
        <dbReference type="Proteomes" id="UP000005239"/>
    </source>
</evidence>
<dbReference type="EnsemblMetazoa" id="PPA07747.1">
    <property type="protein sequence ID" value="PPA07747.1"/>
    <property type="gene ID" value="WBGene00097301"/>
</dbReference>
<dbReference type="PROSITE" id="PS50181">
    <property type="entry name" value="FBOX"/>
    <property type="match status" value="1"/>
</dbReference>
<evidence type="ECO:0000313" key="1">
    <source>
        <dbReference type="EnsemblMetazoa" id="PPA07747.1"/>
    </source>
</evidence>
<gene>
    <name evidence="1" type="primary">WBGene00097301</name>
</gene>
<dbReference type="InterPro" id="IPR001810">
    <property type="entry name" value="F-box_dom"/>
</dbReference>
<accession>A0A2A6BU15</accession>
<keyword evidence="2" id="KW-1185">Reference proteome</keyword>
<dbReference type="InterPro" id="IPR036047">
    <property type="entry name" value="F-box-like_dom_sf"/>
</dbReference>
<dbReference type="AlphaFoldDB" id="A0A2A6BU15"/>
<dbReference type="Pfam" id="PF00646">
    <property type="entry name" value="F-box"/>
    <property type="match status" value="2"/>
</dbReference>
<dbReference type="SUPFAM" id="SSF81383">
    <property type="entry name" value="F-box domain"/>
    <property type="match status" value="1"/>
</dbReference>
<name>A0A2A6BU15_PRIPA</name>
<reference evidence="1" key="2">
    <citation type="submission" date="2022-06" db="UniProtKB">
        <authorList>
            <consortium name="EnsemblMetazoa"/>
        </authorList>
    </citation>
    <scope>IDENTIFICATION</scope>
    <source>
        <strain evidence="1">PS312</strain>
    </source>
</reference>
<proteinExistence type="predicted"/>
<accession>A0A8R1YF22</accession>
<reference evidence="2" key="1">
    <citation type="journal article" date="2008" name="Nat. Genet.">
        <title>The Pristionchus pacificus genome provides a unique perspective on nematode lifestyle and parasitism.</title>
        <authorList>
            <person name="Dieterich C."/>
            <person name="Clifton S.W."/>
            <person name="Schuster L.N."/>
            <person name="Chinwalla A."/>
            <person name="Delehaunty K."/>
            <person name="Dinkelacker I."/>
            <person name="Fulton L."/>
            <person name="Fulton R."/>
            <person name="Godfrey J."/>
            <person name="Minx P."/>
            <person name="Mitreva M."/>
            <person name="Roeseler W."/>
            <person name="Tian H."/>
            <person name="Witte H."/>
            <person name="Yang S.P."/>
            <person name="Wilson R.K."/>
            <person name="Sommer R.J."/>
        </authorList>
    </citation>
    <scope>NUCLEOTIDE SEQUENCE [LARGE SCALE GENOMIC DNA]</scope>
    <source>
        <strain evidence="2">PS312</strain>
    </source>
</reference>
<sequence length="556" mass="63954">MQADHSYAEEKSFIEPLIGIIADMTKCDLSGSRENEEGTSFLDLPNEVIAEIFKYLDVRTRLRMRINRRLDKIELGVKNAVNCDIRLGMRTNGATMHVEQLGIHDKRIDDLSLLESGFRRLAGTTVKIVRIEIEEQPTEEQRRIVDELLNLNMKDLYLLMNEDLPVLAFPRLLRLIENGCDFIVLRVLCDSITVKDLCTLRKIILNSTMQFFSIYVRPGIAKSFAEECFKINIDESTDNTPQITSHTPGSELQHMESDLITNVHKHTTRSGETRDVITFMKEGYVSEMLKSKCAMSVTRRGEKSFLDLPNEVIIEVFKYLNLPTRLRMRLNKRLDKIALGLKNAENIGNITLTICTRGVKISVPKYGIIKTIFDDISVLEHSFRRIAEATVNRIQIYMSGSPSEQQCQVLEQVLNLNCKVLRVDCMNGNLSFLTLSQLLRLMENSCESIVLHTFCDSLTMEDLCRLRKIMLTNNMQFFNLHVRQEMLKIFVNECFGINFDEPILNLPQIIIHTPGSQMRHAESGLITFVNTHTNWEEDVHGEIIFMRDGFDRFSMN</sequence>
<dbReference type="CDD" id="cd09917">
    <property type="entry name" value="F-box_SF"/>
    <property type="match status" value="2"/>
</dbReference>
<dbReference type="Proteomes" id="UP000005239">
    <property type="component" value="Unassembled WGS sequence"/>
</dbReference>
<organism evidence="1 2">
    <name type="scientific">Pristionchus pacificus</name>
    <name type="common">Parasitic nematode worm</name>
    <dbReference type="NCBI Taxonomy" id="54126"/>
    <lineage>
        <taxon>Eukaryota</taxon>
        <taxon>Metazoa</taxon>
        <taxon>Ecdysozoa</taxon>
        <taxon>Nematoda</taxon>
        <taxon>Chromadorea</taxon>
        <taxon>Rhabditida</taxon>
        <taxon>Rhabditina</taxon>
        <taxon>Diplogasteromorpha</taxon>
        <taxon>Diplogasteroidea</taxon>
        <taxon>Neodiplogasteridae</taxon>
        <taxon>Pristionchus</taxon>
    </lineage>
</organism>
<protein>
    <submittedName>
        <fullName evidence="1">F-box domain-containing protein</fullName>
    </submittedName>
</protein>